<dbReference type="GO" id="GO:0004022">
    <property type="term" value="F:alcohol dehydrogenase (NAD+) activity"/>
    <property type="evidence" value="ECO:0007669"/>
    <property type="project" value="UniProtKB-EC"/>
</dbReference>
<evidence type="ECO:0000256" key="1">
    <source>
        <dbReference type="ARBA" id="ARBA00023002"/>
    </source>
</evidence>
<sequence length="339" mass="37603">MKAVQIISPKSIEIVETKEPQLPSNGNGFVKVRMLRGCLCGSDMPFFSLNFDREPERAKSLIGELESGQDSYYPLLIGQSMHECVGRIVESNSDQIKVGTLAIAGPPKMSGFQEYFCTREESVFPLPEGSVPVEQLLMSQPLGTVIWAMRKLGNLFHSDCVVVGQGPMGQLFAHMLSNLGARTITVMDKIDERLSVSPKMRATHTVNVDRHDPIGAIKEITDGRMADLVVEAVGHEQDTIDLCTALVKRQGTILGFGVPEVSYGTKINYRELFRKNITFIGSVGPEYRRDGSLARDMIVQNRVNVSPIITHSYPLEDAQIAYEQFANRKNGILKVIIEF</sequence>
<dbReference type="EC" id="1.1.1.1" evidence="3"/>
<dbReference type="Gene3D" id="3.40.50.720">
    <property type="entry name" value="NAD(P)-binding Rossmann-like Domain"/>
    <property type="match status" value="1"/>
</dbReference>
<evidence type="ECO:0000259" key="2">
    <source>
        <dbReference type="Pfam" id="PF00107"/>
    </source>
</evidence>
<dbReference type="SUPFAM" id="SSF51735">
    <property type="entry name" value="NAD(P)-binding Rossmann-fold domains"/>
    <property type="match status" value="1"/>
</dbReference>
<feature type="domain" description="Alcohol dehydrogenase-like C-terminal" evidence="2">
    <location>
        <begin position="167"/>
        <end position="286"/>
    </location>
</feature>
<dbReference type="PANTHER" id="PTHR43401:SF2">
    <property type="entry name" value="L-THREONINE 3-DEHYDROGENASE"/>
    <property type="match status" value="1"/>
</dbReference>
<dbReference type="Gene3D" id="3.90.180.10">
    <property type="entry name" value="Medium-chain alcohol dehydrogenases, catalytic domain"/>
    <property type="match status" value="2"/>
</dbReference>
<dbReference type="SUPFAM" id="SSF50129">
    <property type="entry name" value="GroES-like"/>
    <property type="match status" value="1"/>
</dbReference>
<reference evidence="3 4" key="1">
    <citation type="submission" date="2018-06" db="EMBL/GenBank/DDBJ databases">
        <title>Draft Genome Sequence of a Novel Marine Bacterium Related to the Verrucomicrobia.</title>
        <authorList>
            <person name="Vosseberg J."/>
            <person name="Martijn J."/>
            <person name="Ettema T.J.G."/>
        </authorList>
    </citation>
    <scope>NUCLEOTIDE SEQUENCE [LARGE SCALE GENOMIC DNA]</scope>
    <source>
        <strain evidence="3">TARA_B100001123</strain>
    </source>
</reference>
<dbReference type="PANTHER" id="PTHR43401">
    <property type="entry name" value="L-THREONINE 3-DEHYDROGENASE"/>
    <property type="match status" value="1"/>
</dbReference>
<dbReference type="Proteomes" id="UP000247465">
    <property type="component" value="Chromosome"/>
</dbReference>
<dbReference type="InterPro" id="IPR011032">
    <property type="entry name" value="GroES-like_sf"/>
</dbReference>
<gene>
    <name evidence="3" type="primary">adh</name>
    <name evidence="3" type="ORF">DF168_01452</name>
</gene>
<dbReference type="InterPro" id="IPR013149">
    <property type="entry name" value="ADH-like_C"/>
</dbReference>
<dbReference type="InterPro" id="IPR050129">
    <property type="entry name" value="Zn_alcohol_dh"/>
</dbReference>
<dbReference type="InterPro" id="IPR036291">
    <property type="entry name" value="NAD(P)-bd_dom_sf"/>
</dbReference>
<evidence type="ECO:0000313" key="4">
    <source>
        <dbReference type="Proteomes" id="UP000247465"/>
    </source>
</evidence>
<keyword evidence="1 3" id="KW-0560">Oxidoreductase</keyword>
<dbReference type="EMBL" id="CP029803">
    <property type="protein sequence ID" value="AWT60249.1"/>
    <property type="molecule type" value="Genomic_DNA"/>
</dbReference>
<organism evidence="3 4">
    <name type="scientific">Candidatus Moanibacter tarae</name>
    <dbReference type="NCBI Taxonomy" id="2200854"/>
    <lineage>
        <taxon>Bacteria</taxon>
        <taxon>Pseudomonadati</taxon>
        <taxon>Verrucomicrobiota</taxon>
        <taxon>Opitutia</taxon>
        <taxon>Puniceicoccales</taxon>
        <taxon>Puniceicoccales incertae sedis</taxon>
        <taxon>Candidatus Moanibacter</taxon>
    </lineage>
</organism>
<dbReference type="AlphaFoldDB" id="A0A2Z4ADC5"/>
<accession>A0A2Z4ADC5</accession>
<dbReference type="KEGG" id="mtar:DF168_01452"/>
<evidence type="ECO:0000313" key="3">
    <source>
        <dbReference type="EMBL" id="AWT60249.1"/>
    </source>
</evidence>
<dbReference type="Pfam" id="PF00107">
    <property type="entry name" value="ADH_zinc_N"/>
    <property type="match status" value="1"/>
</dbReference>
<protein>
    <submittedName>
        <fullName evidence="3">Alcohol dehydrogenase</fullName>
        <ecNumber evidence="3">1.1.1.1</ecNumber>
    </submittedName>
</protein>
<name>A0A2Z4ADC5_9BACT</name>
<proteinExistence type="predicted"/>